<sequence>MRDKETVKTPQIYTGRYRPLRERENPVEAVDDCLEKIEVEKFVAVHLANYDKVPVIGKVLEVSESIVKIHYWKGSFMGKWSPQDVPRWRTPRIDELPKTEDNKL</sequence>
<name>A0ABN8R465_9CNID</name>
<protein>
    <submittedName>
        <fullName evidence="2">Uncharacterized protein</fullName>
    </submittedName>
</protein>
<feature type="region of interest" description="Disordered" evidence="1">
    <location>
        <begin position="81"/>
        <end position="104"/>
    </location>
</feature>
<evidence type="ECO:0000313" key="3">
    <source>
        <dbReference type="Proteomes" id="UP001159405"/>
    </source>
</evidence>
<reference evidence="2 3" key="1">
    <citation type="submission" date="2022-05" db="EMBL/GenBank/DDBJ databases">
        <authorList>
            <consortium name="Genoscope - CEA"/>
            <person name="William W."/>
        </authorList>
    </citation>
    <scope>NUCLEOTIDE SEQUENCE [LARGE SCALE GENOMIC DNA]</scope>
</reference>
<feature type="compositionally biased region" description="Basic and acidic residues" evidence="1">
    <location>
        <begin position="91"/>
        <end position="104"/>
    </location>
</feature>
<dbReference type="EMBL" id="CALNXK010000178">
    <property type="protein sequence ID" value="CAH3173116.1"/>
    <property type="molecule type" value="Genomic_DNA"/>
</dbReference>
<accession>A0ABN8R465</accession>
<evidence type="ECO:0000313" key="2">
    <source>
        <dbReference type="EMBL" id="CAH3173116.1"/>
    </source>
</evidence>
<proteinExistence type="predicted"/>
<organism evidence="2 3">
    <name type="scientific">Porites lobata</name>
    <dbReference type="NCBI Taxonomy" id="104759"/>
    <lineage>
        <taxon>Eukaryota</taxon>
        <taxon>Metazoa</taxon>
        <taxon>Cnidaria</taxon>
        <taxon>Anthozoa</taxon>
        <taxon>Hexacorallia</taxon>
        <taxon>Scleractinia</taxon>
        <taxon>Fungiina</taxon>
        <taxon>Poritidae</taxon>
        <taxon>Porites</taxon>
    </lineage>
</organism>
<gene>
    <name evidence="2" type="ORF">PLOB_00013390</name>
</gene>
<comment type="caution">
    <text evidence="2">The sequence shown here is derived from an EMBL/GenBank/DDBJ whole genome shotgun (WGS) entry which is preliminary data.</text>
</comment>
<dbReference type="Proteomes" id="UP001159405">
    <property type="component" value="Unassembled WGS sequence"/>
</dbReference>
<evidence type="ECO:0000256" key="1">
    <source>
        <dbReference type="SAM" id="MobiDB-lite"/>
    </source>
</evidence>
<keyword evidence="3" id="KW-1185">Reference proteome</keyword>